<sequence>MVDDAEPMPQNNTRGAVVRLFGVILIILGALNTMLSWRGGFEVLSLPVFLIAFGLLLCLIGSVLRQVRTRSGATDMSAQ</sequence>
<keyword evidence="1" id="KW-0472">Membrane</keyword>
<name>A0A3B0T251_9ZZZZ</name>
<feature type="transmembrane region" description="Helical" evidence="1">
    <location>
        <begin position="16"/>
        <end position="37"/>
    </location>
</feature>
<evidence type="ECO:0000313" key="2">
    <source>
        <dbReference type="EMBL" id="VAW10113.1"/>
    </source>
</evidence>
<dbReference type="AlphaFoldDB" id="A0A3B0T251"/>
<reference evidence="2" key="1">
    <citation type="submission" date="2018-06" db="EMBL/GenBank/DDBJ databases">
        <authorList>
            <person name="Zhirakovskaya E."/>
        </authorList>
    </citation>
    <scope>NUCLEOTIDE SEQUENCE</scope>
</reference>
<protein>
    <submittedName>
        <fullName evidence="2">Uncharacterized protein</fullName>
    </submittedName>
</protein>
<keyword evidence="1" id="KW-0812">Transmembrane</keyword>
<gene>
    <name evidence="2" type="ORF">MNBD_ALPHA09-1107</name>
</gene>
<evidence type="ECO:0000256" key="1">
    <source>
        <dbReference type="SAM" id="Phobius"/>
    </source>
</evidence>
<keyword evidence="1" id="KW-1133">Transmembrane helix</keyword>
<feature type="transmembrane region" description="Helical" evidence="1">
    <location>
        <begin position="43"/>
        <end position="64"/>
    </location>
</feature>
<accession>A0A3B0T251</accession>
<dbReference type="EMBL" id="UOEM01000004">
    <property type="protein sequence ID" value="VAW10113.1"/>
    <property type="molecule type" value="Genomic_DNA"/>
</dbReference>
<organism evidence="2">
    <name type="scientific">hydrothermal vent metagenome</name>
    <dbReference type="NCBI Taxonomy" id="652676"/>
    <lineage>
        <taxon>unclassified sequences</taxon>
        <taxon>metagenomes</taxon>
        <taxon>ecological metagenomes</taxon>
    </lineage>
</organism>
<proteinExistence type="predicted"/>